<dbReference type="Pfam" id="PF03006">
    <property type="entry name" value="HlyIII"/>
    <property type="match status" value="1"/>
</dbReference>
<evidence type="ECO:0000313" key="9">
    <source>
        <dbReference type="EMBL" id="RUS25487.1"/>
    </source>
</evidence>
<gene>
    <name evidence="9" type="ORF">BC938DRAFT_472082</name>
</gene>
<proteinExistence type="inferred from homology"/>
<reference evidence="9 10" key="1">
    <citation type="journal article" date="2018" name="New Phytol.">
        <title>Phylogenomics of Endogonaceae and evolution of mycorrhizas within Mucoromycota.</title>
        <authorList>
            <person name="Chang Y."/>
            <person name="Desiro A."/>
            <person name="Na H."/>
            <person name="Sandor L."/>
            <person name="Lipzen A."/>
            <person name="Clum A."/>
            <person name="Barry K."/>
            <person name="Grigoriev I.V."/>
            <person name="Martin F.M."/>
            <person name="Stajich J.E."/>
            <person name="Smith M.E."/>
            <person name="Bonito G."/>
            <person name="Spatafora J.W."/>
        </authorList>
    </citation>
    <scope>NUCLEOTIDE SEQUENCE [LARGE SCALE GENOMIC DNA]</scope>
    <source>
        <strain evidence="9 10">AD002</strain>
    </source>
</reference>
<feature type="transmembrane region" description="Helical" evidence="8">
    <location>
        <begin position="200"/>
        <end position="221"/>
    </location>
</feature>
<keyword evidence="5 8" id="KW-0472">Membrane</keyword>
<feature type="transmembrane region" description="Helical" evidence="8">
    <location>
        <begin position="99"/>
        <end position="123"/>
    </location>
</feature>
<feature type="transmembrane region" description="Helical" evidence="8">
    <location>
        <begin position="135"/>
        <end position="153"/>
    </location>
</feature>
<evidence type="ECO:0000256" key="2">
    <source>
        <dbReference type="ARBA" id="ARBA00007018"/>
    </source>
</evidence>
<keyword evidence="10" id="KW-1185">Reference proteome</keyword>
<dbReference type="GO" id="GO:0038023">
    <property type="term" value="F:signaling receptor activity"/>
    <property type="evidence" value="ECO:0007669"/>
    <property type="project" value="TreeGrafter"/>
</dbReference>
<protein>
    <submittedName>
        <fullName evidence="9">Hemolysin-III related-domain-containing protein</fullName>
    </submittedName>
</protein>
<comment type="caution">
    <text evidence="9">The sequence shown here is derived from an EMBL/GenBank/DDBJ whole genome shotgun (WGS) entry which is preliminary data.</text>
</comment>
<dbReference type="AlphaFoldDB" id="A0A433Q6T4"/>
<dbReference type="GO" id="GO:0046872">
    <property type="term" value="F:metal ion binding"/>
    <property type="evidence" value="ECO:0007669"/>
    <property type="project" value="UniProtKB-KW"/>
</dbReference>
<dbReference type="Proteomes" id="UP000274822">
    <property type="component" value="Unassembled WGS sequence"/>
</dbReference>
<evidence type="ECO:0000256" key="7">
    <source>
        <dbReference type="SAM" id="MobiDB-lite"/>
    </source>
</evidence>
<sequence>MSVHKRKMQNLESERSNPAATDEKPGAFGRDDSAYGSTNGGGTWPTATLPPASEKLIVNWEELPHWMQDNIFIHTGYRPENFSYVKCLKSLFYLHNEWVNIWSHLLGAIGFIILLFVTYYVVFQPLSETLRWTDIAVFYAFLAGAITCLGLSASFHTYMCHSEGASAMWNRCDYVGIVCLILGSFFPAVFYSFYCYDTLQIVYLTGISIIGAATVTVTTLKRFRTPAFRWTRTLLFLFMGLSGVIPSVHAVLLYGIKNAFETISLGYMIAMGTFYVAGALIYGHSMSSPLSFSGTSWVGVIPRS</sequence>
<dbReference type="EMBL" id="RBNJ01012829">
    <property type="protein sequence ID" value="RUS25487.1"/>
    <property type="molecule type" value="Genomic_DNA"/>
</dbReference>
<keyword evidence="3 8" id="KW-0812">Transmembrane</keyword>
<accession>A0A433Q6T4</accession>
<evidence type="ECO:0000256" key="6">
    <source>
        <dbReference type="PIRSR" id="PIRSR604254-1"/>
    </source>
</evidence>
<organism evidence="9 10">
    <name type="scientific">Jimgerdemannia flammicorona</name>
    <dbReference type="NCBI Taxonomy" id="994334"/>
    <lineage>
        <taxon>Eukaryota</taxon>
        <taxon>Fungi</taxon>
        <taxon>Fungi incertae sedis</taxon>
        <taxon>Mucoromycota</taxon>
        <taxon>Mucoromycotina</taxon>
        <taxon>Endogonomycetes</taxon>
        <taxon>Endogonales</taxon>
        <taxon>Endogonaceae</taxon>
        <taxon>Jimgerdemannia</taxon>
    </lineage>
</organism>
<feature type="region of interest" description="Disordered" evidence="7">
    <location>
        <begin position="1"/>
        <end position="48"/>
    </location>
</feature>
<keyword evidence="4 8" id="KW-1133">Transmembrane helix</keyword>
<evidence type="ECO:0000256" key="5">
    <source>
        <dbReference type="ARBA" id="ARBA00023136"/>
    </source>
</evidence>
<dbReference type="PANTHER" id="PTHR20855">
    <property type="entry name" value="ADIPOR/PROGESTIN RECEPTOR-RELATED"/>
    <property type="match status" value="1"/>
</dbReference>
<feature type="transmembrane region" description="Helical" evidence="8">
    <location>
        <begin position="174"/>
        <end position="194"/>
    </location>
</feature>
<dbReference type="GO" id="GO:0006882">
    <property type="term" value="P:intracellular zinc ion homeostasis"/>
    <property type="evidence" value="ECO:0007669"/>
    <property type="project" value="TreeGrafter"/>
</dbReference>
<keyword evidence="6" id="KW-0479">Metal-binding</keyword>
<evidence type="ECO:0000256" key="3">
    <source>
        <dbReference type="ARBA" id="ARBA00022692"/>
    </source>
</evidence>
<dbReference type="InterPro" id="IPR004254">
    <property type="entry name" value="AdipoR/HlyIII-related"/>
</dbReference>
<name>A0A433Q6T4_9FUNG</name>
<evidence type="ECO:0000313" key="10">
    <source>
        <dbReference type="Proteomes" id="UP000274822"/>
    </source>
</evidence>
<dbReference type="PANTHER" id="PTHR20855:SF52">
    <property type="entry name" value="ADIPONECTIN RECEPTOR PROTEIN"/>
    <property type="match status" value="1"/>
</dbReference>
<feature type="transmembrane region" description="Helical" evidence="8">
    <location>
        <begin position="233"/>
        <end position="256"/>
    </location>
</feature>
<evidence type="ECO:0000256" key="4">
    <source>
        <dbReference type="ARBA" id="ARBA00022989"/>
    </source>
</evidence>
<comment type="subcellular location">
    <subcellularLocation>
        <location evidence="1">Membrane</location>
        <topology evidence="1">Multi-pass membrane protein</topology>
    </subcellularLocation>
</comment>
<evidence type="ECO:0000256" key="8">
    <source>
        <dbReference type="SAM" id="Phobius"/>
    </source>
</evidence>
<keyword evidence="6" id="KW-0862">Zinc</keyword>
<evidence type="ECO:0000256" key="1">
    <source>
        <dbReference type="ARBA" id="ARBA00004141"/>
    </source>
</evidence>
<feature type="transmembrane region" description="Helical" evidence="8">
    <location>
        <begin position="262"/>
        <end position="282"/>
    </location>
</feature>
<feature type="binding site" evidence="6">
    <location>
        <position position="156"/>
    </location>
    <ligand>
        <name>Zn(2+)</name>
        <dbReference type="ChEBI" id="CHEBI:29105"/>
    </ligand>
</feature>
<feature type="compositionally biased region" description="Basic and acidic residues" evidence="7">
    <location>
        <begin position="21"/>
        <end position="33"/>
    </location>
</feature>
<dbReference type="GO" id="GO:0016020">
    <property type="term" value="C:membrane"/>
    <property type="evidence" value="ECO:0007669"/>
    <property type="project" value="UniProtKB-SubCell"/>
</dbReference>
<comment type="similarity">
    <text evidence="2">Belongs to the ADIPOR family.</text>
</comment>